<reference evidence="1" key="1">
    <citation type="submission" date="2022-03" db="EMBL/GenBank/DDBJ databases">
        <authorList>
            <person name="Lindestad O."/>
        </authorList>
    </citation>
    <scope>NUCLEOTIDE SEQUENCE</scope>
</reference>
<organism evidence="1 2">
    <name type="scientific">Pararge aegeria aegeria</name>
    <dbReference type="NCBI Taxonomy" id="348720"/>
    <lineage>
        <taxon>Eukaryota</taxon>
        <taxon>Metazoa</taxon>
        <taxon>Ecdysozoa</taxon>
        <taxon>Arthropoda</taxon>
        <taxon>Hexapoda</taxon>
        <taxon>Insecta</taxon>
        <taxon>Pterygota</taxon>
        <taxon>Neoptera</taxon>
        <taxon>Endopterygota</taxon>
        <taxon>Lepidoptera</taxon>
        <taxon>Glossata</taxon>
        <taxon>Ditrysia</taxon>
        <taxon>Papilionoidea</taxon>
        <taxon>Nymphalidae</taxon>
        <taxon>Satyrinae</taxon>
        <taxon>Satyrini</taxon>
        <taxon>Parargina</taxon>
        <taxon>Pararge</taxon>
    </lineage>
</organism>
<dbReference type="AlphaFoldDB" id="A0A8S4QX54"/>
<keyword evidence="2" id="KW-1185">Reference proteome</keyword>
<evidence type="ECO:0000313" key="1">
    <source>
        <dbReference type="EMBL" id="CAH2218114.1"/>
    </source>
</evidence>
<proteinExistence type="predicted"/>
<comment type="caution">
    <text evidence="1">The sequence shown here is derived from an EMBL/GenBank/DDBJ whole genome shotgun (WGS) entry which is preliminary data.</text>
</comment>
<protein>
    <submittedName>
        <fullName evidence="1">Jg22955 protein</fullName>
    </submittedName>
</protein>
<gene>
    <name evidence="1" type="primary">jg22955</name>
    <name evidence="1" type="ORF">PAEG_LOCUS5961</name>
</gene>
<name>A0A8S4QX54_9NEOP</name>
<evidence type="ECO:0000313" key="2">
    <source>
        <dbReference type="Proteomes" id="UP000838756"/>
    </source>
</evidence>
<dbReference type="OrthoDB" id="616263at2759"/>
<dbReference type="Proteomes" id="UP000838756">
    <property type="component" value="Unassembled WGS sequence"/>
</dbReference>
<sequence>MDAIFEKVEQDRHISSYNVAEELVIDNKRVLAHLKKTRSWSGGPSALENAVLVNSPRAVQTTKIESQRVDKQILAFGNHCNAKTYAQQWTPYGDDDDDATNTAGIFRSTF</sequence>
<accession>A0A8S4QX54</accession>
<dbReference type="EMBL" id="CAKXAJ010019060">
    <property type="protein sequence ID" value="CAH2218114.1"/>
    <property type="molecule type" value="Genomic_DNA"/>
</dbReference>